<name>A0ABW6STN6_9ACTN</name>
<feature type="domain" description="Activator of Hsp90 ATPase homologue 1/2-like C-terminal" evidence="2">
    <location>
        <begin position="24"/>
        <end position="152"/>
    </location>
</feature>
<sequence length="176" mass="19781">MTDGIIERDGEQVIFRYERRLARPLDAAWHAVTDPAEIERWGGARTELDLRPGGQFVSHHQGGHRVEDRVLRAEPPHLFEHTYFKDVNPGAVVTWRLQKADTGALLTFTHRLPMDDVRAAAEGIAAGDDPRTILARNGAGWHHVLDMLGAYLSGQSLPWSPQEQQALQRHYATLIP</sequence>
<comment type="similarity">
    <text evidence="1">Belongs to the AHA1 family.</text>
</comment>
<dbReference type="Gene3D" id="3.30.530.20">
    <property type="match status" value="1"/>
</dbReference>
<dbReference type="SUPFAM" id="SSF55961">
    <property type="entry name" value="Bet v1-like"/>
    <property type="match status" value="1"/>
</dbReference>
<comment type="caution">
    <text evidence="3">The sequence shown here is derived from an EMBL/GenBank/DDBJ whole genome shotgun (WGS) entry which is preliminary data.</text>
</comment>
<dbReference type="Pfam" id="PF08327">
    <property type="entry name" value="AHSA1"/>
    <property type="match status" value="1"/>
</dbReference>
<evidence type="ECO:0000259" key="2">
    <source>
        <dbReference type="Pfam" id="PF08327"/>
    </source>
</evidence>
<evidence type="ECO:0000256" key="1">
    <source>
        <dbReference type="ARBA" id="ARBA00006817"/>
    </source>
</evidence>
<evidence type="ECO:0000313" key="3">
    <source>
        <dbReference type="EMBL" id="MFF3668362.1"/>
    </source>
</evidence>
<dbReference type="Proteomes" id="UP001602013">
    <property type="component" value="Unassembled WGS sequence"/>
</dbReference>
<protein>
    <submittedName>
        <fullName evidence="3">SRPBCC domain-containing protein</fullName>
    </submittedName>
</protein>
<keyword evidence="4" id="KW-1185">Reference proteome</keyword>
<dbReference type="RefSeq" id="WP_387413872.1">
    <property type="nucleotide sequence ID" value="NZ_JBIASD010000015.1"/>
</dbReference>
<accession>A0ABW6STN6</accession>
<dbReference type="InterPro" id="IPR013538">
    <property type="entry name" value="ASHA1/2-like_C"/>
</dbReference>
<dbReference type="EMBL" id="JBIASD010000015">
    <property type="protein sequence ID" value="MFF3668362.1"/>
    <property type="molecule type" value="Genomic_DNA"/>
</dbReference>
<reference evidence="3 4" key="1">
    <citation type="submission" date="2024-10" db="EMBL/GenBank/DDBJ databases">
        <title>The Natural Products Discovery Center: Release of the First 8490 Sequenced Strains for Exploring Actinobacteria Biosynthetic Diversity.</title>
        <authorList>
            <person name="Kalkreuter E."/>
            <person name="Kautsar S.A."/>
            <person name="Yang D."/>
            <person name="Bader C.D."/>
            <person name="Teijaro C.N."/>
            <person name="Fluegel L."/>
            <person name="Davis C.M."/>
            <person name="Simpson J.R."/>
            <person name="Lauterbach L."/>
            <person name="Steele A.D."/>
            <person name="Gui C."/>
            <person name="Meng S."/>
            <person name="Li G."/>
            <person name="Viehrig K."/>
            <person name="Ye F."/>
            <person name="Su P."/>
            <person name="Kiefer A.F."/>
            <person name="Nichols A."/>
            <person name="Cepeda A.J."/>
            <person name="Yan W."/>
            <person name="Fan B."/>
            <person name="Jiang Y."/>
            <person name="Adhikari A."/>
            <person name="Zheng C.-J."/>
            <person name="Schuster L."/>
            <person name="Cowan T.M."/>
            <person name="Smanski M.J."/>
            <person name="Chevrette M.G."/>
            <person name="De Carvalho L.P.S."/>
            <person name="Shen B."/>
        </authorList>
    </citation>
    <scope>NUCLEOTIDE SEQUENCE [LARGE SCALE GENOMIC DNA]</scope>
    <source>
        <strain evidence="3 4">NPDC002173</strain>
    </source>
</reference>
<dbReference type="InterPro" id="IPR023393">
    <property type="entry name" value="START-like_dom_sf"/>
</dbReference>
<evidence type="ECO:0000313" key="4">
    <source>
        <dbReference type="Proteomes" id="UP001602013"/>
    </source>
</evidence>
<gene>
    <name evidence="3" type="ORF">ACFYXI_22505</name>
</gene>
<proteinExistence type="inferred from homology"/>
<organism evidence="3 4">
    <name type="scientific">Microtetraspora malaysiensis</name>
    <dbReference type="NCBI Taxonomy" id="161358"/>
    <lineage>
        <taxon>Bacteria</taxon>
        <taxon>Bacillati</taxon>
        <taxon>Actinomycetota</taxon>
        <taxon>Actinomycetes</taxon>
        <taxon>Streptosporangiales</taxon>
        <taxon>Streptosporangiaceae</taxon>
        <taxon>Microtetraspora</taxon>
    </lineage>
</organism>